<feature type="domain" description="TonB-dependent receptor plug" evidence="2">
    <location>
        <begin position="124"/>
        <end position="230"/>
    </location>
</feature>
<protein>
    <submittedName>
        <fullName evidence="3">SusC/RagA family TonB-linked outer membrane protein</fullName>
    </submittedName>
</protein>
<dbReference type="Pfam" id="PF07715">
    <property type="entry name" value="Plug"/>
    <property type="match status" value="1"/>
</dbReference>
<comment type="subcellular location">
    <subcellularLocation>
        <location evidence="1">Cell outer membrane</location>
        <topology evidence="1">Multi-pass membrane protein</topology>
    </subcellularLocation>
</comment>
<dbReference type="Gene3D" id="2.170.130.10">
    <property type="entry name" value="TonB-dependent receptor, plug domain"/>
    <property type="match status" value="1"/>
</dbReference>
<name>A0A7G5XAY6_9BACT</name>
<sequence length="1047" mass="116861">MRLLKHHSLPPGNKFLFGLAVLFFLPFLVFAQSKTITGTVKDENGTPVSGASVAIKKQNTGTTTNEAGNFTITAASGEVLVISAVMFEPKEVTVGTGNSINVQLRSKATELSDVVVVGYGTRTKRDIGGGVLTVDQQLLQNRPVTNTLDALQGTTPGLVITRTNGQPGREGLTATIRGITSLGVNNAPLVIIDGVEGDLSSLNPNDIQTISILEDAASASIYGAKAGGGVILVTTKGGRENQKTRFDLTTMYSIRTPFARPELLSSRKQGELINAARVFANQNKDFTDQQLEWFDDPNVNDVWNANSRTWEYYYNNDMVDILMRKQSTQRNVNLSASGGSDKSSYLFSIGYLGQQGVFKFGPDSYSRFNARVNYNTRFSKIFSLDTRLSFVKENILAPSASITGEGLMYNVYSIRAARNPIFTPGTNDSKYAFIGTISTAYPVLKDGGYDEEDRYNMNGVISLTAKKIVKGLDLKVVYSPGMIFSAREVFAKTVPRFSIDENMIPIPSTAINPVNSLNKTRPYTLSQNFFATADYDFKLKDHHFHLLGGTEYKTYKYDWVQAMQRALLLNNFETLNYTTLATADVTNVADNIQENRWLSYFGRLSYDFASKYYFEGVLRRDGSSRLSPGNKFQTFYALNAFWRASQEEWFKRTLPWVDEFKIAVSYGTAGGAQTANPNSSNYDFQSVLTRGFYPFNDSRTAFLQQAALASEGKQWEIIETTNFGFDIEVLKRRLRLHFDYFIKENNNVFVTQNLPELLGVAPNSANLAAIQVKGWGVTLKWSDKFRNGGYYVSANISDDKNQVVRFDGANTYFAGINGTILGMSTNSIFGYKADGYFDTPEEVQGSPRRTTNTGVGDIKLLDINKDGFINQGIGTAANHGDLVYLGNTNPRYVFGVNAGVNWKGFDFSFLFNGVGKRSIVIDPTASIGLYDGWRMPWVIHQDYWRPDNLNAKFPAIRLSDRVNDQVSSHWIQDASYIRLKNLQVGYTFRNSMHNVKGLGDIKLYFSGQDLWELTGMWFKYYDPENTGRVSFGYPLWRSYAMGLNISF</sequence>
<dbReference type="EMBL" id="CP060007">
    <property type="protein sequence ID" value="QNA42639.1"/>
    <property type="molecule type" value="Genomic_DNA"/>
</dbReference>
<accession>A0A7G5XAY6</accession>
<dbReference type="NCBIfam" id="TIGR04056">
    <property type="entry name" value="OMP_RagA_SusC"/>
    <property type="match status" value="1"/>
</dbReference>
<proteinExistence type="inferred from homology"/>
<dbReference type="RefSeq" id="WP_182800905.1">
    <property type="nucleotide sequence ID" value="NZ_CP060007.1"/>
</dbReference>
<dbReference type="InterPro" id="IPR008969">
    <property type="entry name" value="CarboxyPept-like_regulatory"/>
</dbReference>
<evidence type="ECO:0000256" key="1">
    <source>
        <dbReference type="PROSITE-ProRule" id="PRU01360"/>
    </source>
</evidence>
<keyword evidence="4" id="KW-1185">Reference proteome</keyword>
<reference evidence="4" key="1">
    <citation type="submission" date="2020-08" db="EMBL/GenBank/DDBJ databases">
        <title>Lacibacter sp. S13-6-6 genome sequencing.</title>
        <authorList>
            <person name="Jin L."/>
        </authorList>
    </citation>
    <scope>NUCLEOTIDE SEQUENCE [LARGE SCALE GENOMIC DNA]</scope>
    <source>
        <strain evidence="4">S13-6-6</strain>
    </source>
</reference>
<dbReference type="GO" id="GO:0009279">
    <property type="term" value="C:cell outer membrane"/>
    <property type="evidence" value="ECO:0007669"/>
    <property type="project" value="UniProtKB-SubCell"/>
</dbReference>
<keyword evidence="1" id="KW-0998">Cell outer membrane</keyword>
<dbReference type="Gene3D" id="2.60.40.1120">
    <property type="entry name" value="Carboxypeptidase-like, regulatory domain"/>
    <property type="match status" value="1"/>
</dbReference>
<comment type="similarity">
    <text evidence="1">Belongs to the TonB-dependent receptor family.</text>
</comment>
<dbReference type="InterPro" id="IPR037066">
    <property type="entry name" value="Plug_dom_sf"/>
</dbReference>
<keyword evidence="1" id="KW-1134">Transmembrane beta strand</keyword>
<dbReference type="Proteomes" id="UP000515344">
    <property type="component" value="Chromosome"/>
</dbReference>
<dbReference type="InterPro" id="IPR039426">
    <property type="entry name" value="TonB-dep_rcpt-like"/>
</dbReference>
<keyword evidence="1" id="KW-0813">Transport</keyword>
<dbReference type="InterPro" id="IPR012910">
    <property type="entry name" value="Plug_dom"/>
</dbReference>
<evidence type="ECO:0000313" key="4">
    <source>
        <dbReference type="Proteomes" id="UP000515344"/>
    </source>
</evidence>
<gene>
    <name evidence="3" type="ORF">H4075_11020</name>
</gene>
<dbReference type="SUPFAM" id="SSF56935">
    <property type="entry name" value="Porins"/>
    <property type="match status" value="1"/>
</dbReference>
<dbReference type="AlphaFoldDB" id="A0A7G5XAY6"/>
<evidence type="ECO:0000313" key="3">
    <source>
        <dbReference type="EMBL" id="QNA42639.1"/>
    </source>
</evidence>
<keyword evidence="1" id="KW-0472">Membrane</keyword>
<dbReference type="Pfam" id="PF13715">
    <property type="entry name" value="CarbopepD_reg_2"/>
    <property type="match status" value="1"/>
</dbReference>
<dbReference type="KEGG" id="lacs:H4075_11020"/>
<keyword evidence="1" id="KW-0812">Transmembrane</keyword>
<evidence type="ECO:0000259" key="2">
    <source>
        <dbReference type="Pfam" id="PF07715"/>
    </source>
</evidence>
<organism evidence="3 4">
    <name type="scientific">Lacibacter sediminis</name>
    <dbReference type="NCBI Taxonomy" id="2760713"/>
    <lineage>
        <taxon>Bacteria</taxon>
        <taxon>Pseudomonadati</taxon>
        <taxon>Bacteroidota</taxon>
        <taxon>Chitinophagia</taxon>
        <taxon>Chitinophagales</taxon>
        <taxon>Chitinophagaceae</taxon>
        <taxon>Lacibacter</taxon>
    </lineage>
</organism>
<dbReference type="SUPFAM" id="SSF49464">
    <property type="entry name" value="Carboxypeptidase regulatory domain-like"/>
    <property type="match status" value="1"/>
</dbReference>
<dbReference type="PROSITE" id="PS52016">
    <property type="entry name" value="TONB_DEPENDENT_REC_3"/>
    <property type="match status" value="1"/>
</dbReference>
<dbReference type="InterPro" id="IPR023996">
    <property type="entry name" value="TonB-dep_OMP_SusC/RagA"/>
</dbReference>